<dbReference type="OrthoDB" id="8444614at2"/>
<keyword evidence="2" id="KW-0614">Plasmid</keyword>
<dbReference type="KEGG" id="salf:SMD44_p10042"/>
<feature type="region of interest" description="Disordered" evidence="1">
    <location>
        <begin position="1"/>
        <end position="39"/>
    </location>
</feature>
<dbReference type="EMBL" id="CP023976">
    <property type="protein sequence ID" value="ATM24541.1"/>
    <property type="molecule type" value="Genomic_DNA"/>
</dbReference>
<feature type="region of interest" description="Disordered" evidence="1">
    <location>
        <begin position="142"/>
        <end position="169"/>
    </location>
</feature>
<geneLocation type="plasmid" evidence="3">
    <name>pmdjk44.1</name>
</geneLocation>
<organism evidence="2 3">
    <name type="scientific">Streptomyces alboflavus</name>
    <dbReference type="NCBI Taxonomy" id="67267"/>
    <lineage>
        <taxon>Bacteria</taxon>
        <taxon>Bacillati</taxon>
        <taxon>Actinomycetota</taxon>
        <taxon>Actinomycetes</taxon>
        <taxon>Kitasatosporales</taxon>
        <taxon>Streptomycetaceae</taxon>
        <taxon>Streptomyces</taxon>
    </lineage>
</organism>
<protein>
    <submittedName>
        <fullName evidence="2">Putative large membrane protein</fullName>
    </submittedName>
</protein>
<dbReference type="RefSeq" id="WP_159399790.1">
    <property type="nucleotide sequence ID" value="NZ_CP023976.1"/>
</dbReference>
<evidence type="ECO:0000313" key="3">
    <source>
        <dbReference type="Proteomes" id="UP000195880"/>
    </source>
</evidence>
<dbReference type="Proteomes" id="UP000195880">
    <property type="component" value="Plasmid pMDJK44.1"/>
</dbReference>
<reference evidence="2 3" key="1">
    <citation type="submission" date="2017-10" db="EMBL/GenBank/DDBJ databases">
        <title>Streptomyces alboflavus Genome sequencing and assembly.</title>
        <authorList>
            <person name="Wang Y."/>
            <person name="Du B."/>
            <person name="Ding Y."/>
            <person name="Liu H."/>
            <person name="Hou Q."/>
            <person name="Liu K."/>
            <person name="Wang C."/>
            <person name="Yao L."/>
        </authorList>
    </citation>
    <scope>NUCLEOTIDE SEQUENCE [LARGE SCALE GENOMIC DNA]</scope>
    <source>
        <strain evidence="2 3">MDJK44</strain>
        <plasmid evidence="3">Plasmid pmdjk44.1</plasmid>
    </source>
</reference>
<name>A0A291W4H2_9ACTN</name>
<keyword evidence="3" id="KW-1185">Reference proteome</keyword>
<proteinExistence type="predicted"/>
<accession>A0A291W4H2</accession>
<sequence>MSTARHHLDQQPTAQARHAASFPERLRPRPARPGATVDTPFDLTAIPVAAPRRPPAADTVRRLLDEAQSLGIDSPTAVLARWRATALIVLRALCPPDDIAWRILHLEAPWHPATAADPRERDQAFADGWSITIGVLEGLLATVPGPDPSPATAPAGLQEQNEDATSSAEPSARIGLALFGAPQVHGATGPAEPRRIARLTEYTIWLHLNPATDRHAMDAALWPDQPTRADSRNTAMSRTRAWLGAAHFPRWTPETGYILAPTVISDWDHFRALTAPDTAVDSPTRTRRLRAALELVQGPPFKNAVGPTRYTWAGPYIQQMTAAIVETARNLTHRYLDQDDPAGARWAVQRGYQALPGGRRQLPTAAESVTEPLIEPDHLRKLADQMAPEPAPLPHIPRQTRIG</sequence>
<dbReference type="AlphaFoldDB" id="A0A291W4H2"/>
<evidence type="ECO:0000256" key="1">
    <source>
        <dbReference type="SAM" id="MobiDB-lite"/>
    </source>
</evidence>
<evidence type="ECO:0000313" key="2">
    <source>
        <dbReference type="EMBL" id="ATM24541.1"/>
    </source>
</evidence>
<gene>
    <name evidence="2" type="ORF">SMD44_p10042</name>
</gene>